<evidence type="ECO:0000256" key="1">
    <source>
        <dbReference type="ARBA" id="ARBA00004496"/>
    </source>
</evidence>
<dbReference type="PROSITE" id="PS51329">
    <property type="entry name" value="C_CAP_COFACTOR_C"/>
    <property type="match status" value="1"/>
</dbReference>
<dbReference type="Proteomes" id="UP001307849">
    <property type="component" value="Unassembled WGS sequence"/>
</dbReference>
<comment type="caution">
    <text evidence="7">The sequence shown here is derived from an EMBL/GenBank/DDBJ whole genome shotgun (WGS) entry which is preliminary data.</text>
</comment>
<dbReference type="PANTHER" id="PTHR15139">
    <property type="entry name" value="TUBULIN FOLDING COFACTOR C"/>
    <property type="match status" value="1"/>
</dbReference>
<dbReference type="InterPro" id="IPR006599">
    <property type="entry name" value="CARP_motif"/>
</dbReference>
<comment type="subcellular location">
    <subcellularLocation>
        <location evidence="1">Cytoplasm</location>
    </subcellularLocation>
</comment>
<dbReference type="EMBL" id="JAVHJM010000009">
    <property type="protein sequence ID" value="KAK6506333.1"/>
    <property type="molecule type" value="Genomic_DNA"/>
</dbReference>
<dbReference type="InterPro" id="IPR012945">
    <property type="entry name" value="Tubulin-bd_cofactor_C_dom"/>
</dbReference>
<dbReference type="InterPro" id="IPR027684">
    <property type="entry name" value="TBCC"/>
</dbReference>
<dbReference type="AlphaFoldDB" id="A0AAN8NGA1"/>
<dbReference type="Pfam" id="PF07986">
    <property type="entry name" value="TBCC"/>
    <property type="match status" value="1"/>
</dbReference>
<dbReference type="InterPro" id="IPR038397">
    <property type="entry name" value="TBCC_N_sf"/>
</dbReference>
<evidence type="ECO:0000259" key="6">
    <source>
        <dbReference type="PROSITE" id="PS51329"/>
    </source>
</evidence>
<feature type="region of interest" description="Disordered" evidence="5">
    <location>
        <begin position="98"/>
        <end position="137"/>
    </location>
</feature>
<reference evidence="7 8" key="1">
    <citation type="submission" date="2019-10" db="EMBL/GenBank/DDBJ databases">
        <authorList>
            <person name="Palmer J.M."/>
        </authorList>
    </citation>
    <scope>NUCLEOTIDE SEQUENCE [LARGE SCALE GENOMIC DNA]</scope>
    <source>
        <strain evidence="7 8">TWF506</strain>
    </source>
</reference>
<keyword evidence="4" id="KW-0143">Chaperone</keyword>
<keyword evidence="8" id="KW-1185">Reference proteome</keyword>
<dbReference type="GO" id="GO:0007021">
    <property type="term" value="P:tubulin complex assembly"/>
    <property type="evidence" value="ECO:0007669"/>
    <property type="project" value="TreeGrafter"/>
</dbReference>
<dbReference type="Gene3D" id="2.160.20.70">
    <property type="match status" value="1"/>
</dbReference>
<keyword evidence="3" id="KW-0963">Cytoplasm</keyword>
<name>A0AAN8NGA1_9PEZI</name>
<comment type="similarity">
    <text evidence="2">Belongs to the TBCC family.</text>
</comment>
<dbReference type="GO" id="GO:0005737">
    <property type="term" value="C:cytoplasm"/>
    <property type="evidence" value="ECO:0007669"/>
    <property type="project" value="UniProtKB-SubCell"/>
</dbReference>
<dbReference type="Gene3D" id="1.20.58.1250">
    <property type="entry name" value="Tubulin Binding Cofactor C, N-terminal domain"/>
    <property type="match status" value="1"/>
</dbReference>
<dbReference type="PANTHER" id="PTHR15139:SF0">
    <property type="entry name" value="TUBULIN-SPECIFIC CHAPERONE C"/>
    <property type="match status" value="1"/>
</dbReference>
<feature type="compositionally biased region" description="Low complexity" evidence="5">
    <location>
        <begin position="121"/>
        <end position="137"/>
    </location>
</feature>
<organism evidence="7 8">
    <name type="scientific">Arthrobotrys conoides</name>
    <dbReference type="NCBI Taxonomy" id="74498"/>
    <lineage>
        <taxon>Eukaryota</taxon>
        <taxon>Fungi</taxon>
        <taxon>Dikarya</taxon>
        <taxon>Ascomycota</taxon>
        <taxon>Pezizomycotina</taxon>
        <taxon>Orbiliomycetes</taxon>
        <taxon>Orbiliales</taxon>
        <taxon>Orbiliaceae</taxon>
        <taxon>Arthrobotrys</taxon>
    </lineage>
</organism>
<evidence type="ECO:0000256" key="5">
    <source>
        <dbReference type="SAM" id="MobiDB-lite"/>
    </source>
</evidence>
<dbReference type="GO" id="GO:0007023">
    <property type="term" value="P:post-chaperonin tubulin folding pathway"/>
    <property type="evidence" value="ECO:0007669"/>
    <property type="project" value="InterPro"/>
</dbReference>
<feature type="domain" description="C-CAP/cofactor C-like" evidence="6">
    <location>
        <begin position="154"/>
        <end position="288"/>
    </location>
</feature>
<protein>
    <recommendedName>
        <fullName evidence="6">C-CAP/cofactor C-like domain-containing protein</fullName>
    </recommendedName>
</protein>
<evidence type="ECO:0000313" key="7">
    <source>
        <dbReference type="EMBL" id="KAK6506333.1"/>
    </source>
</evidence>
<sequence length="332" mass="36123">MDEEPTDPKPAFHKSFNDSITSLSNTISTIPSLRTSQQNPAISGVLSKISGLTLELKDAANYLPGYDQKVYSEQLKGITEELNIVKKSVAPRSKFSFKNRRAGAASDTTTPAISDTPPQPVSSITSPPPTSTSSTSTLQTISLTTLTSIHTSPPPPTPQTTILSLTALTSCIITPPPPPLTTTTTFTTASITNITTSILILPRINGPAHLTSIKNSVVVISCHQFRLHDSSDIDVYLSCRSRPIIERCKGVRVSFLPGVLRTLIFGDGEEEEEEEKEDRWNQIDDFNWLKEGRPSPNWRVLEDEERIGEEAWKGVLREDSGVGDGGISGLLP</sequence>
<dbReference type="InterPro" id="IPR016098">
    <property type="entry name" value="CAP/MinC_C"/>
</dbReference>
<evidence type="ECO:0000313" key="8">
    <source>
        <dbReference type="Proteomes" id="UP001307849"/>
    </source>
</evidence>
<dbReference type="SMART" id="SM00673">
    <property type="entry name" value="CARP"/>
    <property type="match status" value="1"/>
</dbReference>
<proteinExistence type="inferred from homology"/>
<accession>A0AAN8NGA1</accession>
<dbReference type="InterPro" id="IPR017901">
    <property type="entry name" value="C-CAP_CF_C-like"/>
</dbReference>
<gene>
    <name evidence="7" type="ORF">TWF506_011251</name>
</gene>
<evidence type="ECO:0000256" key="2">
    <source>
        <dbReference type="ARBA" id="ARBA00008848"/>
    </source>
</evidence>
<evidence type="ECO:0000256" key="3">
    <source>
        <dbReference type="ARBA" id="ARBA00022490"/>
    </source>
</evidence>
<evidence type="ECO:0000256" key="4">
    <source>
        <dbReference type="ARBA" id="ARBA00023186"/>
    </source>
</evidence>